<dbReference type="InterPro" id="IPR008754">
    <property type="entry name" value="Peptidase_M43"/>
</dbReference>
<comment type="function">
    <text evidence="1">Secreted metalloproteinase that allows assimilation of proteinaceous substrates.</text>
</comment>
<keyword evidence="13" id="KW-1185">Reference proteome</keyword>
<dbReference type="InterPro" id="IPR024079">
    <property type="entry name" value="MetalloPept_cat_dom_sf"/>
</dbReference>
<keyword evidence="5 10" id="KW-0732">Signal</keyword>
<dbReference type="GO" id="GO:0008237">
    <property type="term" value="F:metallopeptidase activity"/>
    <property type="evidence" value="ECO:0007669"/>
    <property type="project" value="UniProtKB-KW"/>
</dbReference>
<evidence type="ECO:0000256" key="10">
    <source>
        <dbReference type="SAM" id="SignalP"/>
    </source>
</evidence>
<feature type="signal peptide" evidence="10">
    <location>
        <begin position="1"/>
        <end position="17"/>
    </location>
</feature>
<dbReference type="Gene3D" id="3.40.390.10">
    <property type="entry name" value="Collagenase (Catalytic Domain)"/>
    <property type="match status" value="1"/>
</dbReference>
<name>A0AA39ZVU4_9PEZI</name>
<proteinExistence type="inferred from homology"/>
<reference evidence="12" key="1">
    <citation type="submission" date="2023-06" db="EMBL/GenBank/DDBJ databases">
        <title>Genome-scale phylogeny and comparative genomics of the fungal order Sordariales.</title>
        <authorList>
            <consortium name="Lawrence Berkeley National Laboratory"/>
            <person name="Hensen N."/>
            <person name="Bonometti L."/>
            <person name="Westerberg I."/>
            <person name="Brannstrom I.O."/>
            <person name="Guillou S."/>
            <person name="Cros-Aarteil S."/>
            <person name="Calhoun S."/>
            <person name="Haridas S."/>
            <person name="Kuo A."/>
            <person name="Mondo S."/>
            <person name="Pangilinan J."/>
            <person name="Riley R."/>
            <person name="Labutti K."/>
            <person name="Andreopoulos B."/>
            <person name="Lipzen A."/>
            <person name="Chen C."/>
            <person name="Yanf M."/>
            <person name="Daum C."/>
            <person name="Ng V."/>
            <person name="Clum A."/>
            <person name="Steindorff A."/>
            <person name="Ohm R."/>
            <person name="Martin F."/>
            <person name="Silar P."/>
            <person name="Natvig D."/>
            <person name="Lalanne C."/>
            <person name="Gautier V."/>
            <person name="Ament-Velasquez S.L."/>
            <person name="Kruys A."/>
            <person name="Hutchinson M.I."/>
            <person name="Powell A.J."/>
            <person name="Barry K."/>
            <person name="Miller A.N."/>
            <person name="Grigoriev I.V."/>
            <person name="Debuchy R."/>
            <person name="Gladieux P."/>
            <person name="Thoren M.H."/>
            <person name="Johannesson H."/>
        </authorList>
    </citation>
    <scope>NUCLEOTIDE SEQUENCE</scope>
    <source>
        <strain evidence="12">SMH4607-1</strain>
    </source>
</reference>
<sequence>MSLLKWIAITLASTALAHTVGSGAEPDDLGARDWCGTVAKPDWLLADSVRVAEHAEKRQTARQSSITVSTYFHVVANSTRIQDGYLSDEMLTDQLQVLNEDFASSYISFQLLDVSRTVNRTWATSIDTRDHLEMQKALRRGTYSALNIYFRTYVGDPDDGQALLGLCTLPDTFPTGSNNFYRDGCMVLHSTVPGGSRPGKTTTHEVGHWFGLLHTFEGGCTGVGDGVADTPAEASPSRSCNLTRDTCPNQSGYDPVENFMDYSPSPCRKEFTPGQSARMWGWWSFFRG</sequence>
<dbReference type="GO" id="GO:0006508">
    <property type="term" value="P:proteolysis"/>
    <property type="evidence" value="ECO:0007669"/>
    <property type="project" value="UniProtKB-KW"/>
</dbReference>
<gene>
    <name evidence="12" type="ORF">B0H67DRAFT_497262</name>
</gene>
<evidence type="ECO:0000256" key="1">
    <source>
        <dbReference type="ARBA" id="ARBA00003174"/>
    </source>
</evidence>
<dbReference type="CDD" id="cd04275">
    <property type="entry name" value="ZnMc_pappalysin_like"/>
    <property type="match status" value="1"/>
</dbReference>
<evidence type="ECO:0000256" key="9">
    <source>
        <dbReference type="ARBA" id="ARBA00023157"/>
    </source>
</evidence>
<evidence type="ECO:0000313" key="13">
    <source>
        <dbReference type="Proteomes" id="UP001172102"/>
    </source>
</evidence>
<keyword evidence="8 12" id="KW-0482">Metalloprotease</keyword>
<dbReference type="PANTHER" id="PTHR47466">
    <property type="match status" value="1"/>
</dbReference>
<evidence type="ECO:0000256" key="2">
    <source>
        <dbReference type="ARBA" id="ARBA00008721"/>
    </source>
</evidence>
<dbReference type="Proteomes" id="UP001172102">
    <property type="component" value="Unassembled WGS sequence"/>
</dbReference>
<dbReference type="GO" id="GO:0046872">
    <property type="term" value="F:metal ion binding"/>
    <property type="evidence" value="ECO:0007669"/>
    <property type="project" value="UniProtKB-KW"/>
</dbReference>
<dbReference type="SUPFAM" id="SSF55486">
    <property type="entry name" value="Metalloproteases ('zincins'), catalytic domain"/>
    <property type="match status" value="1"/>
</dbReference>
<feature type="chain" id="PRO_5041329409" evidence="10">
    <location>
        <begin position="18"/>
        <end position="288"/>
    </location>
</feature>
<keyword evidence="3" id="KW-0645">Protease</keyword>
<accession>A0AA39ZVU4</accession>
<dbReference type="EMBL" id="JAUKUA010000007">
    <property type="protein sequence ID" value="KAK0704470.1"/>
    <property type="molecule type" value="Genomic_DNA"/>
</dbReference>
<comment type="similarity">
    <text evidence="2">Belongs to the peptidase M43B family.</text>
</comment>
<evidence type="ECO:0000256" key="5">
    <source>
        <dbReference type="ARBA" id="ARBA00022729"/>
    </source>
</evidence>
<dbReference type="AlphaFoldDB" id="A0AA39ZVU4"/>
<keyword evidence="7" id="KW-0862">Zinc</keyword>
<keyword evidence="4" id="KW-0479">Metal-binding</keyword>
<evidence type="ECO:0000259" key="11">
    <source>
        <dbReference type="Pfam" id="PF05572"/>
    </source>
</evidence>
<evidence type="ECO:0000256" key="7">
    <source>
        <dbReference type="ARBA" id="ARBA00022833"/>
    </source>
</evidence>
<organism evidence="12 13">
    <name type="scientific">Lasiosphaeris hirsuta</name>
    <dbReference type="NCBI Taxonomy" id="260670"/>
    <lineage>
        <taxon>Eukaryota</taxon>
        <taxon>Fungi</taxon>
        <taxon>Dikarya</taxon>
        <taxon>Ascomycota</taxon>
        <taxon>Pezizomycotina</taxon>
        <taxon>Sordariomycetes</taxon>
        <taxon>Sordariomycetidae</taxon>
        <taxon>Sordariales</taxon>
        <taxon>Lasiosphaeriaceae</taxon>
        <taxon>Lasiosphaeris</taxon>
    </lineage>
</organism>
<feature type="domain" description="Peptidase M43 pregnancy-associated plasma-A" evidence="11">
    <location>
        <begin position="197"/>
        <end position="280"/>
    </location>
</feature>
<evidence type="ECO:0000256" key="4">
    <source>
        <dbReference type="ARBA" id="ARBA00022723"/>
    </source>
</evidence>
<comment type="caution">
    <text evidence="12">The sequence shown here is derived from an EMBL/GenBank/DDBJ whole genome shotgun (WGS) entry which is preliminary data.</text>
</comment>
<evidence type="ECO:0000313" key="12">
    <source>
        <dbReference type="EMBL" id="KAK0704470.1"/>
    </source>
</evidence>
<evidence type="ECO:0000256" key="3">
    <source>
        <dbReference type="ARBA" id="ARBA00022670"/>
    </source>
</evidence>
<dbReference type="Pfam" id="PF05572">
    <property type="entry name" value="Peptidase_M43"/>
    <property type="match status" value="1"/>
</dbReference>
<evidence type="ECO:0000256" key="8">
    <source>
        <dbReference type="ARBA" id="ARBA00023049"/>
    </source>
</evidence>
<evidence type="ECO:0000256" key="6">
    <source>
        <dbReference type="ARBA" id="ARBA00022801"/>
    </source>
</evidence>
<dbReference type="PANTHER" id="PTHR47466:SF1">
    <property type="entry name" value="METALLOPROTEASE MEP1 (AFU_ORTHOLOGUE AFUA_1G07730)-RELATED"/>
    <property type="match status" value="1"/>
</dbReference>
<protein>
    <submittedName>
        <fullName evidence="12">Metalloprotease 1</fullName>
    </submittedName>
</protein>
<keyword evidence="6" id="KW-0378">Hydrolase</keyword>
<keyword evidence="9" id="KW-1015">Disulfide bond</keyword>